<dbReference type="Proteomes" id="UP001497623">
    <property type="component" value="Unassembled WGS sequence"/>
</dbReference>
<evidence type="ECO:0000256" key="1">
    <source>
        <dbReference type="SAM" id="Phobius"/>
    </source>
</evidence>
<name>A0AAV2SMW5_MEGNR</name>
<dbReference type="EMBL" id="CAXKWB010083648">
    <property type="protein sequence ID" value="CAL4208365.1"/>
    <property type="molecule type" value="Genomic_DNA"/>
</dbReference>
<evidence type="ECO:0000313" key="2">
    <source>
        <dbReference type="EMBL" id="CAL4208365.1"/>
    </source>
</evidence>
<gene>
    <name evidence="2" type="ORF">MNOR_LOCUS38144</name>
</gene>
<accession>A0AAV2SMW5</accession>
<evidence type="ECO:0000313" key="3">
    <source>
        <dbReference type="Proteomes" id="UP001497623"/>
    </source>
</evidence>
<organism evidence="2 3">
    <name type="scientific">Meganyctiphanes norvegica</name>
    <name type="common">Northern krill</name>
    <name type="synonym">Thysanopoda norvegica</name>
    <dbReference type="NCBI Taxonomy" id="48144"/>
    <lineage>
        <taxon>Eukaryota</taxon>
        <taxon>Metazoa</taxon>
        <taxon>Ecdysozoa</taxon>
        <taxon>Arthropoda</taxon>
        <taxon>Crustacea</taxon>
        <taxon>Multicrustacea</taxon>
        <taxon>Malacostraca</taxon>
        <taxon>Eumalacostraca</taxon>
        <taxon>Eucarida</taxon>
        <taxon>Euphausiacea</taxon>
        <taxon>Euphausiidae</taxon>
        <taxon>Meganyctiphanes</taxon>
    </lineage>
</organism>
<dbReference type="AlphaFoldDB" id="A0AAV2SMW5"/>
<keyword evidence="3" id="KW-1185">Reference proteome</keyword>
<keyword evidence="1" id="KW-0472">Membrane</keyword>
<keyword evidence="1" id="KW-1133">Transmembrane helix</keyword>
<protein>
    <submittedName>
        <fullName evidence="2">Uncharacterized protein</fullName>
    </submittedName>
</protein>
<comment type="caution">
    <text evidence="2">The sequence shown here is derived from an EMBL/GenBank/DDBJ whole genome shotgun (WGS) entry which is preliminary data.</text>
</comment>
<keyword evidence="1" id="KW-0812">Transmembrane</keyword>
<proteinExistence type="predicted"/>
<feature type="transmembrane region" description="Helical" evidence="1">
    <location>
        <begin position="33"/>
        <end position="53"/>
    </location>
</feature>
<sequence length="135" mass="15759">MVSFFAISTSCLWCHMFLFIGIAQENRSLLMYWVWSMVFGGVLILLWSLLSLWQPPVLLAHDYDYYQNHSGYHYYDDHYDDPIVGPPDAIQSDLGWELLLDLFYQLVHFYGVHVVRSYATQLGESIQPLLSMSQV</sequence>
<reference evidence="2 3" key="1">
    <citation type="submission" date="2024-05" db="EMBL/GenBank/DDBJ databases">
        <authorList>
            <person name="Wallberg A."/>
        </authorList>
    </citation>
    <scope>NUCLEOTIDE SEQUENCE [LARGE SCALE GENOMIC DNA]</scope>
</reference>